<keyword evidence="3" id="KW-1185">Reference proteome</keyword>
<protein>
    <submittedName>
        <fullName evidence="2">Uncharacterized protein</fullName>
    </submittedName>
</protein>
<evidence type="ECO:0000256" key="1">
    <source>
        <dbReference type="SAM" id="MobiDB-lite"/>
    </source>
</evidence>
<organism evidence="2 3">
    <name type="scientific">Gymnopus androsaceus JB14</name>
    <dbReference type="NCBI Taxonomy" id="1447944"/>
    <lineage>
        <taxon>Eukaryota</taxon>
        <taxon>Fungi</taxon>
        <taxon>Dikarya</taxon>
        <taxon>Basidiomycota</taxon>
        <taxon>Agaricomycotina</taxon>
        <taxon>Agaricomycetes</taxon>
        <taxon>Agaricomycetidae</taxon>
        <taxon>Agaricales</taxon>
        <taxon>Marasmiineae</taxon>
        <taxon>Omphalotaceae</taxon>
        <taxon>Gymnopus</taxon>
    </lineage>
</organism>
<feature type="compositionally biased region" description="Basic and acidic residues" evidence="1">
    <location>
        <begin position="536"/>
        <end position="547"/>
    </location>
</feature>
<sequence length="773" mass="85733">MKPHNMYWLLISAPPTYVLVYGRMTVSKLSPMTKANYTFQRRFSSMASVAGDAAKNQVAMNPHNTIPSVINPMIIPSMWPQVIIITMMKNGTEYGNISQNGYVAIMTIDVEDTKPLTKKKTGRDSPFTDAQLAHIDSFFPAFEQLLRKHKLHLGKAGKEHDPSEVSDWINKTVEQIQKSGEFKGKLDATLKTPKQWKTAVNDRLKNHRNNVFVKNNRDELIRNALATDQGTRAHDATLKATRALVAFQSTAAAKEHFRTAKDKEVKALAATKRLESPSLNTGAAYQLALTELWNNADQESYGSQLTDEIFKNQGEFQEAMLTTMDALCQSGALGPCELVLLSGFRDQKNQVVAYRLNASSRSGSDAPQFLDDQVDSREKLESDWWNFLDTSLGRHPEPEPQPETKDVVESALTKDQLFCVNNSGIPVLKDVDLDEISRVQLASGLTDFLKALWYHSWPQDRDAPSIPFTEIQANPSDYYNTATFNFPAKFTSPEIMKRGELFDFASYLTTISHTNNPAPFTFRSKSDISTRIRQRCEAEEKERHSGEEIIDMDTKGLTSPNSETGTTKASGVTPEDCAAPEPISTFNESVPKTLSTPDQSVPESIFPLDKPTSEPMQFESAPKPISNNSTPEPIRVESTAEPISSIDNSVSNPISTPGESEPISGTTDSTPEPTRVESAPETTPEPTRKRQRNPETIQVAQEDVGRSTRSKTAKVAEEEAARPAKRQRKAPVNGGALEQELNRLGVNLNKLEGLGVEIDEVGRSNIVTYGCFE</sequence>
<feature type="compositionally biased region" description="Polar residues" evidence="1">
    <location>
        <begin position="584"/>
        <end position="602"/>
    </location>
</feature>
<feature type="region of interest" description="Disordered" evidence="1">
    <location>
        <begin position="536"/>
        <end position="736"/>
    </location>
</feature>
<evidence type="ECO:0000313" key="2">
    <source>
        <dbReference type="EMBL" id="KAE9390023.1"/>
    </source>
</evidence>
<dbReference type="Proteomes" id="UP000799118">
    <property type="component" value="Unassembled WGS sequence"/>
</dbReference>
<name>A0A6A4GX60_9AGAR</name>
<reference evidence="2" key="1">
    <citation type="journal article" date="2019" name="Environ. Microbiol.">
        <title>Fungal ecological strategies reflected in gene transcription - a case study of two litter decomposers.</title>
        <authorList>
            <person name="Barbi F."/>
            <person name="Kohler A."/>
            <person name="Barry K."/>
            <person name="Baskaran P."/>
            <person name="Daum C."/>
            <person name="Fauchery L."/>
            <person name="Ihrmark K."/>
            <person name="Kuo A."/>
            <person name="LaButti K."/>
            <person name="Lipzen A."/>
            <person name="Morin E."/>
            <person name="Grigoriev I.V."/>
            <person name="Henrissat B."/>
            <person name="Lindahl B."/>
            <person name="Martin F."/>
        </authorList>
    </citation>
    <scope>NUCLEOTIDE SEQUENCE</scope>
    <source>
        <strain evidence="2">JB14</strain>
    </source>
</reference>
<feature type="compositionally biased region" description="Polar residues" evidence="1">
    <location>
        <begin position="641"/>
        <end position="672"/>
    </location>
</feature>
<feature type="compositionally biased region" description="Polar residues" evidence="1">
    <location>
        <begin position="556"/>
        <end position="570"/>
    </location>
</feature>
<dbReference type="EMBL" id="ML769673">
    <property type="protein sequence ID" value="KAE9390023.1"/>
    <property type="molecule type" value="Genomic_DNA"/>
</dbReference>
<accession>A0A6A4GX60</accession>
<proteinExistence type="predicted"/>
<gene>
    <name evidence="2" type="ORF">BT96DRAFT_1066188</name>
</gene>
<dbReference type="AlphaFoldDB" id="A0A6A4GX60"/>
<evidence type="ECO:0000313" key="3">
    <source>
        <dbReference type="Proteomes" id="UP000799118"/>
    </source>
</evidence>
<dbReference type="OrthoDB" id="3063186at2759"/>